<evidence type="ECO:0000256" key="9">
    <source>
        <dbReference type="SAM" id="Phobius"/>
    </source>
</evidence>
<feature type="transmembrane region" description="Helical" evidence="9">
    <location>
        <begin position="127"/>
        <end position="145"/>
    </location>
</feature>
<evidence type="ECO:0000256" key="4">
    <source>
        <dbReference type="ARBA" id="ARBA00022475"/>
    </source>
</evidence>
<feature type="transmembrane region" description="Helical" evidence="9">
    <location>
        <begin position="358"/>
        <end position="383"/>
    </location>
</feature>
<evidence type="ECO:0000313" key="11">
    <source>
        <dbReference type="Proteomes" id="UP000293671"/>
    </source>
</evidence>
<keyword evidence="7 9" id="KW-1133">Transmembrane helix</keyword>
<dbReference type="NCBIfam" id="TIGR00905">
    <property type="entry name" value="2A0302"/>
    <property type="match status" value="1"/>
</dbReference>
<feature type="transmembrane region" description="Helical" evidence="9">
    <location>
        <begin position="395"/>
        <end position="414"/>
    </location>
</feature>
<keyword evidence="6" id="KW-0029">Amino-acid transport</keyword>
<evidence type="ECO:0000256" key="1">
    <source>
        <dbReference type="ARBA" id="ARBA00004651"/>
    </source>
</evidence>
<dbReference type="Proteomes" id="UP000293671">
    <property type="component" value="Unassembled WGS sequence"/>
</dbReference>
<evidence type="ECO:0000256" key="8">
    <source>
        <dbReference type="ARBA" id="ARBA00023136"/>
    </source>
</evidence>
<dbReference type="PANTHER" id="PTHR42770">
    <property type="entry name" value="AMINO ACID TRANSPORTER-RELATED"/>
    <property type="match status" value="1"/>
</dbReference>
<dbReference type="GO" id="GO:0006865">
    <property type="term" value="P:amino acid transport"/>
    <property type="evidence" value="ECO:0007669"/>
    <property type="project" value="UniProtKB-KW"/>
</dbReference>
<keyword evidence="11" id="KW-1185">Reference proteome</keyword>
<comment type="caution">
    <text evidence="10">The sequence shown here is derived from an EMBL/GenBank/DDBJ whole genome shotgun (WGS) entry which is preliminary data.</text>
</comment>
<organism evidence="10 11">
    <name type="scientific">Rivibacter subsaxonicus</name>
    <dbReference type="NCBI Taxonomy" id="457575"/>
    <lineage>
        <taxon>Bacteria</taxon>
        <taxon>Pseudomonadati</taxon>
        <taxon>Pseudomonadota</taxon>
        <taxon>Betaproteobacteria</taxon>
        <taxon>Burkholderiales</taxon>
        <taxon>Rivibacter</taxon>
    </lineage>
</organism>
<feature type="transmembrane region" description="Helical" evidence="9">
    <location>
        <begin position="334"/>
        <end position="352"/>
    </location>
</feature>
<feature type="transmembrane region" description="Helical" evidence="9">
    <location>
        <begin position="157"/>
        <end position="177"/>
    </location>
</feature>
<dbReference type="RefSeq" id="WP_130433703.1">
    <property type="nucleotide sequence ID" value="NZ_SHKP01000007.1"/>
</dbReference>
<comment type="subcellular location">
    <subcellularLocation>
        <location evidence="1">Cell membrane</location>
        <topology evidence="1">Multi-pass membrane protein</topology>
    </subcellularLocation>
</comment>
<dbReference type="AlphaFoldDB" id="A0A4Q7VHH0"/>
<feature type="transmembrane region" description="Helical" evidence="9">
    <location>
        <begin position="450"/>
        <end position="470"/>
    </location>
</feature>
<keyword evidence="5 9" id="KW-0812">Transmembrane</keyword>
<keyword evidence="8 9" id="KW-0472">Membrane</keyword>
<dbReference type="InterPro" id="IPR050367">
    <property type="entry name" value="APC_superfamily"/>
</dbReference>
<feature type="transmembrane region" description="Helical" evidence="9">
    <location>
        <begin position="9"/>
        <end position="28"/>
    </location>
</feature>
<feature type="transmembrane region" description="Helical" evidence="9">
    <location>
        <begin position="277"/>
        <end position="301"/>
    </location>
</feature>
<feature type="transmembrane region" description="Helical" evidence="9">
    <location>
        <begin position="197"/>
        <end position="219"/>
    </location>
</feature>
<dbReference type="InterPro" id="IPR002293">
    <property type="entry name" value="AA/rel_permease1"/>
</dbReference>
<sequence length="476" mass="50507">MSNSDTQKLPLMTLTAMVVGGMVGAGVFSIPRNFAQATGVFGALIAWAIAGAGMLMLAFVFQTLANRKPDLDAGVYAYARAGFGPYLGFFSAFGYWASACVGNVSYWVLIKSTLGGVFPAFGEGNTLIAVGISSIGIWAFHFMVLRGTKEAAAINKIVTIAKIIPLIVFLVLVIFAFKPDVFVANLWGGDSGDYGNLFEQVKATMLVTVFVFLGIEGASNYSRFAKTREDVGIATVTGFLGVLALFASVSILSYGILPRAELAQLTQPSVGGVLAAAVGQWGAAFIGVGVIVSVLGAYLAWTLMAAEVLSIAAKKGDMPAFLARENANQVPSTALLMTSLLIQLVLVATLFSDDAFTFALSLCSHLSLFPYFFAAAFALKLVLKRETYDKDPADLNKDMIIAALAVAYTIFLLFAGGVKFMVLGFLIYAPGTILYVMTRREQGKQLFTPAEWVVFAVAVAGAIYALQGLITGRISI</sequence>
<evidence type="ECO:0000256" key="3">
    <source>
        <dbReference type="ARBA" id="ARBA00022448"/>
    </source>
</evidence>
<keyword evidence="3" id="KW-0813">Transport</keyword>
<dbReference type="PIRSF" id="PIRSF006060">
    <property type="entry name" value="AA_transporter"/>
    <property type="match status" value="1"/>
</dbReference>
<protein>
    <submittedName>
        <fullName evidence="10">Arginine:ornithine antiporter (APA family)</fullName>
    </submittedName>
</protein>
<dbReference type="GO" id="GO:0022857">
    <property type="term" value="F:transmembrane transporter activity"/>
    <property type="evidence" value="ECO:0007669"/>
    <property type="project" value="InterPro"/>
</dbReference>
<evidence type="ECO:0000256" key="5">
    <source>
        <dbReference type="ARBA" id="ARBA00022692"/>
    </source>
</evidence>
<gene>
    <name evidence="10" type="ORF">EV670_3113</name>
</gene>
<evidence type="ECO:0000313" key="10">
    <source>
        <dbReference type="EMBL" id="RZT95358.1"/>
    </source>
</evidence>
<dbReference type="GO" id="GO:0005886">
    <property type="term" value="C:plasma membrane"/>
    <property type="evidence" value="ECO:0007669"/>
    <property type="project" value="UniProtKB-SubCell"/>
</dbReference>
<keyword evidence="4" id="KW-1003">Cell membrane</keyword>
<accession>A0A4Q7VHH0</accession>
<feature type="transmembrane region" description="Helical" evidence="9">
    <location>
        <begin position="86"/>
        <end position="107"/>
    </location>
</feature>
<evidence type="ECO:0000256" key="7">
    <source>
        <dbReference type="ARBA" id="ARBA00022989"/>
    </source>
</evidence>
<feature type="transmembrane region" description="Helical" evidence="9">
    <location>
        <begin position="231"/>
        <end position="257"/>
    </location>
</feature>
<dbReference type="InterPro" id="IPR004754">
    <property type="entry name" value="Amino_acid_antiprt"/>
</dbReference>
<dbReference type="PANTHER" id="PTHR42770:SF4">
    <property type="entry name" value="ARGININE_ORNITHINE ANTIPORTER-RELATED"/>
    <property type="match status" value="1"/>
</dbReference>
<proteinExistence type="inferred from homology"/>
<reference evidence="10 11" key="1">
    <citation type="submission" date="2019-02" db="EMBL/GenBank/DDBJ databases">
        <title>Genomic Encyclopedia of Type Strains, Phase IV (KMG-IV): sequencing the most valuable type-strain genomes for metagenomic binning, comparative biology and taxonomic classification.</title>
        <authorList>
            <person name="Goeker M."/>
        </authorList>
    </citation>
    <scope>NUCLEOTIDE SEQUENCE [LARGE SCALE GENOMIC DNA]</scope>
    <source>
        <strain evidence="10 11">DSM 19570</strain>
    </source>
</reference>
<dbReference type="Gene3D" id="1.20.1740.10">
    <property type="entry name" value="Amino acid/polyamine transporter I"/>
    <property type="match status" value="1"/>
</dbReference>
<feature type="transmembrane region" description="Helical" evidence="9">
    <location>
        <begin position="40"/>
        <end position="65"/>
    </location>
</feature>
<comment type="similarity">
    <text evidence="2">Belongs to the amino acid-polyamine-organocation (APC) superfamily. Basic amino acid/polyamine antiporter (APA) (TC 2.A.3.2) family.</text>
</comment>
<evidence type="ECO:0000256" key="2">
    <source>
        <dbReference type="ARBA" id="ARBA00008220"/>
    </source>
</evidence>
<dbReference type="OrthoDB" id="3185104at2"/>
<name>A0A4Q7VHH0_9BURK</name>
<dbReference type="Pfam" id="PF13520">
    <property type="entry name" value="AA_permease_2"/>
    <property type="match status" value="1"/>
</dbReference>
<evidence type="ECO:0000256" key="6">
    <source>
        <dbReference type="ARBA" id="ARBA00022970"/>
    </source>
</evidence>
<dbReference type="EMBL" id="SHKP01000007">
    <property type="protein sequence ID" value="RZT95358.1"/>
    <property type="molecule type" value="Genomic_DNA"/>
</dbReference>